<dbReference type="STRING" id="233412.HD_1439"/>
<feature type="compositionally biased region" description="Polar residues" evidence="1">
    <location>
        <begin position="262"/>
        <end position="271"/>
    </location>
</feature>
<proteinExistence type="predicted"/>
<dbReference type="eggNOG" id="ENOG5032N57">
    <property type="taxonomic scope" value="Bacteria"/>
</dbReference>
<keyword evidence="2" id="KW-0732">Signal</keyword>
<feature type="compositionally biased region" description="Basic and acidic residues" evidence="1">
    <location>
        <begin position="281"/>
        <end position="291"/>
    </location>
</feature>
<evidence type="ECO:0000313" key="4">
    <source>
        <dbReference type="Proteomes" id="UP000001022"/>
    </source>
</evidence>
<protein>
    <submittedName>
        <fullName evidence="3">Uncharacterized protein</fullName>
    </submittedName>
</protein>
<feature type="region of interest" description="Disordered" evidence="1">
    <location>
        <begin position="209"/>
        <end position="293"/>
    </location>
</feature>
<reference evidence="4" key="1">
    <citation type="submission" date="2003-06" db="EMBL/GenBank/DDBJ databases">
        <title>The complete genome sequence of Haemophilus ducreyi.</title>
        <authorList>
            <person name="Munson R.S. Jr."/>
            <person name="Ray W.C."/>
            <person name="Mahairas G."/>
            <person name="Sabo P."/>
            <person name="Mungur R."/>
            <person name="Johnson L."/>
            <person name="Nguyen D."/>
            <person name="Wang J."/>
            <person name="Forst C."/>
            <person name="Hood L."/>
        </authorList>
    </citation>
    <scope>NUCLEOTIDE SEQUENCE [LARGE SCALE GENOMIC DNA]</scope>
    <source>
        <strain evidence="4">35000HP / ATCC 700724</strain>
    </source>
</reference>
<organism evidence="3 4">
    <name type="scientific">Haemophilus ducreyi (strain 35000HP / ATCC 700724)</name>
    <dbReference type="NCBI Taxonomy" id="233412"/>
    <lineage>
        <taxon>Bacteria</taxon>
        <taxon>Pseudomonadati</taxon>
        <taxon>Pseudomonadota</taxon>
        <taxon>Gammaproteobacteria</taxon>
        <taxon>Pasteurellales</taxon>
        <taxon>Pasteurellaceae</taxon>
        <taxon>Haemophilus</taxon>
    </lineage>
</organism>
<evidence type="ECO:0000256" key="2">
    <source>
        <dbReference type="SAM" id="SignalP"/>
    </source>
</evidence>
<gene>
    <name evidence="3" type="ordered locus">HD_1439</name>
</gene>
<evidence type="ECO:0000256" key="1">
    <source>
        <dbReference type="SAM" id="MobiDB-lite"/>
    </source>
</evidence>
<dbReference type="HOGENOM" id="CLU_724867_0_0_6"/>
<evidence type="ECO:0000313" key="3">
    <source>
        <dbReference type="EMBL" id="AAP96244.1"/>
    </source>
</evidence>
<dbReference type="KEGG" id="hdu:HD_1439"/>
<dbReference type="EMBL" id="AE017143">
    <property type="protein sequence ID" value="AAP96244.1"/>
    <property type="molecule type" value="Genomic_DNA"/>
</dbReference>
<name>Q7VLJ3_HAEDU</name>
<feature type="chain" id="PRO_5004292883" evidence="2">
    <location>
        <begin position="27"/>
        <end position="381"/>
    </location>
</feature>
<dbReference type="Proteomes" id="UP000001022">
    <property type="component" value="Chromosome"/>
</dbReference>
<keyword evidence="4" id="KW-1185">Reference proteome</keyword>
<accession>Q7VLJ3</accession>
<dbReference type="AlphaFoldDB" id="Q7VLJ3"/>
<feature type="compositionally biased region" description="Low complexity" evidence="1">
    <location>
        <begin position="225"/>
        <end position="258"/>
    </location>
</feature>
<sequence length="381" mass="40578">MCLRSRNWLKRLTLFSFFFCSPLAHAIALWSLVGATYNLPLNKDGSFSTTCKLSSVKKLTDGDPSAPRVDVKTIIDDSSLVINYGDGERNSIWGDGFFKYAEKFEFSSNLSSSQSATANAALKTALMQGRCDIAESLLSAMVQGDIHATDEGDKYIGFSNGEDKCIIRDNGDSLCRVKGPALECNAAGQDCQIAIGNDKELNLQQYANSEQKEKEILSSPDSGQGSPSITSYNGSSSTGTASSNSGSQAGAIGSSHAGKGAVSTNSLGKENQSGHHGSKGGHADGKGKGDEEGLANMQVEHPNLKEFNIKSALFGLKSKLKQFTPELSMPGGQCPTLAVPIFNTTKDINVHCQVFEQHGSKLSAIFLLIWGFLAIRILLSA</sequence>
<feature type="signal peptide" evidence="2">
    <location>
        <begin position="1"/>
        <end position="26"/>
    </location>
</feature>